<sequence length="1144" mass="118835">MSTTQLENCGGKSFVVPTGLKCLLEELSREVLRRQPENIYEFLANYLEEKCRKQCGPECHKNVGSDALSNVNRDILPNGGAMTGTTEGYFKNVEDNPFGMGPTGMPIIGPSRNAPFGYGPDGNPLTALDPRAPNGYGPDGNPLPGAACVAPFGYDRQGKPLKTPDAYAPFGYHLSDGLPVATNDPTAPFGFGPDGNPLSSRDPNAPLGYNTEGALNTFPETVAFCGDKDYPSGLETVLNKAQSVAGIVQRIEQRDGFCGDSTITKLQDAQIQAGAVGRQMLNGQPFAGDTNLQTELCGTTAGMLAQGLNQQGQPNYGQQMIGMGQQVAGTGQQLVFTGQQMTGGPVQNMVNTGQQMVGTGHNMVATGQQMLLGGQQGQNTGLQASNGLCCDGGVVFFGSSGANLLMSYSPTNIPNMSNAISCGMQMGGQLGTADCAGAMRTAMDCMLTRVMTLLSSLMVQAGNNNGLSVCGNVPNFPGNVFGSGLAPTANQNNSRRNKTGTTGEGGAFSDPIVGGPDVDDDNNFGIGATPNVNNNSKCNVTNQPGVIACNNLPAPVLQNQVQATSAFPTDFGEMPAPFTGTLGSNTGGASQPFAGSYGAGAVESSGTQPTKMQMSTNKGAPVKPRQRCIPKELWQYVPISGGGVCPGQPGTTGAPAIPPRQGALGKLQVTGDSTQAQMGEYVEDILNRAQDIIMSTRKYCAGSMPTEFDPPVSGPRTCKQSGNTTPANQRPILCGNSGLDEPTGPGSMGKYLKEIAPQYQKMFSNVLSPDDQTTLTLLTTVGTLLDTIEETGLTRLDPVQLCSNETLKSLTDVSEQLLQNLKEHLAKVKSSSQQNADPYMNQITREAYDALDIGAESLAVAVGLLKDVTNLCGELSEHPELLEKCTADLQMARQNNQNQYNGIAAKQVDACNDATKQLAIVTSAQQNNVLQGTKSALDNELCETDASSAEQDSQSGASGKNPNGSSEEAAAVANKSVAALIQEAENFGNQGVEDDGENRNNTIGPESQGAAAETEAALAKNGTIPGDSGASNNVEQNAQRAGNPAEANASQFRSLMNSQMRSVHNMLSGESSTTGGRIVFLTVSFVVGMVVGYAVARALGLVGSGGCGSNRGIIWASPQRAIAACSTGAKCASSSTLGSCATPT</sequence>
<feature type="region of interest" description="Disordered" evidence="1">
    <location>
        <begin position="706"/>
        <end position="745"/>
    </location>
</feature>
<dbReference type="Proteomes" id="UP000708208">
    <property type="component" value="Unassembled WGS sequence"/>
</dbReference>
<dbReference type="Pfam" id="PF02197">
    <property type="entry name" value="RIIa"/>
    <property type="match status" value="1"/>
</dbReference>
<feature type="region of interest" description="Disordered" evidence="1">
    <location>
        <begin position="988"/>
        <end position="1049"/>
    </location>
</feature>
<feature type="region of interest" description="Disordered" evidence="1">
    <location>
        <begin position="487"/>
        <end position="508"/>
    </location>
</feature>
<accession>A0A8J2PTZ0</accession>
<feature type="region of interest" description="Disordered" evidence="1">
    <location>
        <begin position="943"/>
        <end position="971"/>
    </location>
</feature>
<evidence type="ECO:0000313" key="4">
    <source>
        <dbReference type="Proteomes" id="UP000708208"/>
    </source>
</evidence>
<feature type="compositionally biased region" description="Polar residues" evidence="1">
    <location>
        <begin position="604"/>
        <end position="618"/>
    </location>
</feature>
<feature type="region of interest" description="Disordered" evidence="1">
    <location>
        <begin position="600"/>
        <end position="624"/>
    </location>
</feature>
<proteinExistence type="predicted"/>
<dbReference type="EMBL" id="CAJVCH010571275">
    <property type="protein sequence ID" value="CAG7837075.1"/>
    <property type="molecule type" value="Genomic_DNA"/>
</dbReference>
<protein>
    <recommendedName>
        <fullName evidence="2">RIIa domain-containing protein</fullName>
    </recommendedName>
</protein>
<dbReference type="CDD" id="cd12100">
    <property type="entry name" value="DD_CABYR_SP17"/>
    <property type="match status" value="1"/>
</dbReference>
<dbReference type="OrthoDB" id="26525at2759"/>
<evidence type="ECO:0000259" key="2">
    <source>
        <dbReference type="SMART" id="SM00394"/>
    </source>
</evidence>
<dbReference type="SMART" id="SM00394">
    <property type="entry name" value="RIIa"/>
    <property type="match status" value="1"/>
</dbReference>
<comment type="caution">
    <text evidence="3">The sequence shown here is derived from an EMBL/GenBank/DDBJ whole genome shotgun (WGS) entry which is preliminary data.</text>
</comment>
<evidence type="ECO:0000256" key="1">
    <source>
        <dbReference type="SAM" id="MobiDB-lite"/>
    </source>
</evidence>
<feature type="domain" description="RIIa" evidence="2">
    <location>
        <begin position="18"/>
        <end position="56"/>
    </location>
</feature>
<feature type="compositionally biased region" description="Low complexity" evidence="1">
    <location>
        <begin position="1010"/>
        <end position="1019"/>
    </location>
</feature>
<name>A0A8J2PTZ0_9HEXA</name>
<feature type="compositionally biased region" description="Polar residues" evidence="1">
    <location>
        <begin position="1029"/>
        <end position="1040"/>
    </location>
</feature>
<dbReference type="AlphaFoldDB" id="A0A8J2PTZ0"/>
<organism evidence="3 4">
    <name type="scientific">Allacma fusca</name>
    <dbReference type="NCBI Taxonomy" id="39272"/>
    <lineage>
        <taxon>Eukaryota</taxon>
        <taxon>Metazoa</taxon>
        <taxon>Ecdysozoa</taxon>
        <taxon>Arthropoda</taxon>
        <taxon>Hexapoda</taxon>
        <taxon>Collembola</taxon>
        <taxon>Symphypleona</taxon>
        <taxon>Sminthuridae</taxon>
        <taxon>Allacma</taxon>
    </lineage>
</organism>
<dbReference type="InterPro" id="IPR003117">
    <property type="entry name" value="cAMP_dep_PK_reg_su_I/II_a/b"/>
</dbReference>
<feature type="compositionally biased region" description="Polar residues" evidence="1">
    <location>
        <begin position="718"/>
        <end position="728"/>
    </location>
</feature>
<reference evidence="3" key="1">
    <citation type="submission" date="2021-06" db="EMBL/GenBank/DDBJ databases">
        <authorList>
            <person name="Hodson N. C."/>
            <person name="Mongue J. A."/>
            <person name="Jaron S. K."/>
        </authorList>
    </citation>
    <scope>NUCLEOTIDE SEQUENCE</scope>
</reference>
<evidence type="ECO:0000313" key="3">
    <source>
        <dbReference type="EMBL" id="CAG7837075.1"/>
    </source>
</evidence>
<feature type="compositionally biased region" description="Polar residues" evidence="1">
    <location>
        <begin position="945"/>
        <end position="964"/>
    </location>
</feature>
<gene>
    <name evidence="3" type="ORF">AFUS01_LOCUS46242</name>
</gene>
<keyword evidence="4" id="KW-1185">Reference proteome</keyword>
<dbReference type="InterPro" id="IPR047579">
    <property type="entry name" value="DD_CABYR_SP17"/>
</dbReference>